<protein>
    <submittedName>
        <fullName evidence="1">Uncharacterized protein</fullName>
    </submittedName>
</protein>
<name>A0AAW4W2G5_9FIRM</name>
<proteinExistence type="predicted"/>
<gene>
    <name evidence="1" type="ORF">LKD22_08110</name>
</gene>
<dbReference type="RefSeq" id="WP_158575063.1">
    <property type="nucleotide sequence ID" value="NZ_DBEZXD010000007.1"/>
</dbReference>
<dbReference type="EMBL" id="JAJEPX010000022">
    <property type="protein sequence ID" value="MCC2177089.1"/>
    <property type="molecule type" value="Genomic_DNA"/>
</dbReference>
<accession>A0AAW4W2G5</accession>
<evidence type="ECO:0000313" key="2">
    <source>
        <dbReference type="Proteomes" id="UP001298753"/>
    </source>
</evidence>
<sequence>MYYNTCPHCGAHLDPDEHCDCLARVRGKKIRTGNCRIRGTMGRTRYARDRT</sequence>
<organism evidence="1 2">
    <name type="scientific">Agathobaculum butyriciproducens</name>
    <dbReference type="NCBI Taxonomy" id="1628085"/>
    <lineage>
        <taxon>Bacteria</taxon>
        <taxon>Bacillati</taxon>
        <taxon>Bacillota</taxon>
        <taxon>Clostridia</taxon>
        <taxon>Eubacteriales</taxon>
        <taxon>Butyricicoccaceae</taxon>
        <taxon>Agathobaculum</taxon>
    </lineage>
</organism>
<comment type="caution">
    <text evidence="1">The sequence shown here is derived from an EMBL/GenBank/DDBJ whole genome shotgun (WGS) entry which is preliminary data.</text>
</comment>
<dbReference type="GeneID" id="98660525"/>
<dbReference type="AlphaFoldDB" id="A0AAW4W2G5"/>
<evidence type="ECO:0000313" key="1">
    <source>
        <dbReference type="EMBL" id="MCC2177089.1"/>
    </source>
</evidence>
<dbReference type="Proteomes" id="UP001298753">
    <property type="component" value="Unassembled WGS sequence"/>
</dbReference>
<reference evidence="1 2" key="1">
    <citation type="submission" date="2021-10" db="EMBL/GenBank/DDBJ databases">
        <title>Anaerobic single-cell dispensing facilitates the cultivation of human gut bacteria.</title>
        <authorList>
            <person name="Afrizal A."/>
        </authorList>
    </citation>
    <scope>NUCLEOTIDE SEQUENCE [LARGE SCALE GENOMIC DNA]</scope>
    <source>
        <strain evidence="1 2">CLA-AA-H270</strain>
    </source>
</reference>
<keyword evidence="2" id="KW-1185">Reference proteome</keyword>